<dbReference type="InterPro" id="IPR024787">
    <property type="entry name" value="EcsC"/>
</dbReference>
<reference evidence="1" key="1">
    <citation type="submission" date="2022-09" db="EMBL/GenBank/DDBJ databases">
        <title>Comparative genomics and taxonomic characterization of three novel marine species of genus Reichenbachiella exhibiting antioxidant and polysaccharide degradation activities.</title>
        <authorList>
            <person name="Muhammad N."/>
            <person name="Lee Y.-J."/>
            <person name="Ko J."/>
            <person name="Kim S.-G."/>
        </authorList>
    </citation>
    <scope>NUCLEOTIDE SEQUENCE</scope>
    <source>
        <strain evidence="1">BKB1-1</strain>
    </source>
</reference>
<evidence type="ECO:0000313" key="1">
    <source>
        <dbReference type="EMBL" id="UXP33922.1"/>
    </source>
</evidence>
<name>A0ABY6CTS8_9BACT</name>
<accession>A0ABY6CTS8</accession>
<organism evidence="1 2">
    <name type="scientific">Reichenbachiella agarivorans</name>
    <dbReference type="NCBI Taxonomy" id="2979464"/>
    <lineage>
        <taxon>Bacteria</taxon>
        <taxon>Pseudomonadati</taxon>
        <taxon>Bacteroidota</taxon>
        <taxon>Cytophagia</taxon>
        <taxon>Cytophagales</taxon>
        <taxon>Reichenbachiellaceae</taxon>
        <taxon>Reichenbachiella</taxon>
    </lineage>
</organism>
<sequence length="246" mass="28519">MNLYQDKINSELAQWKVAIDTPIQPKHRTIKRFQRRINRMIPCRVHALITKAIKETTRAALFGAEYTTPKRDFKLEIHNAEEMIHETIWFYASSAAAQGAFTGLGGIFSSIADFPLWLSIKMKMLFEIAGHYGFDTRDFKERLFILHVFQLAFANPTRRAKIYHVIEHWDEQSASLPNDIHSFDWKKFQMEYRDDVDLIKIFQLIPGIGAVVGACINHKLTYRLGKTAMNAYRLRIMNEQGLAIAN</sequence>
<dbReference type="RefSeq" id="WP_262311348.1">
    <property type="nucleotide sequence ID" value="NZ_CP106679.1"/>
</dbReference>
<dbReference type="PANTHER" id="PTHR41260:SF1">
    <property type="entry name" value="PROTEIN ECSC"/>
    <property type="match status" value="1"/>
</dbReference>
<dbReference type="EMBL" id="CP106679">
    <property type="protein sequence ID" value="UXP33922.1"/>
    <property type="molecule type" value="Genomic_DNA"/>
</dbReference>
<protein>
    <submittedName>
        <fullName evidence="1">EcsC family protein</fullName>
    </submittedName>
</protein>
<dbReference type="PANTHER" id="PTHR41260">
    <property type="entry name" value="PROTEIN ECSC"/>
    <property type="match status" value="1"/>
</dbReference>
<dbReference type="Proteomes" id="UP001065174">
    <property type="component" value="Chromosome"/>
</dbReference>
<keyword evidence="2" id="KW-1185">Reference proteome</keyword>
<gene>
    <name evidence="1" type="ORF">N6H18_08190</name>
</gene>
<dbReference type="Pfam" id="PF12787">
    <property type="entry name" value="EcsC"/>
    <property type="match status" value="1"/>
</dbReference>
<proteinExistence type="predicted"/>
<evidence type="ECO:0000313" key="2">
    <source>
        <dbReference type="Proteomes" id="UP001065174"/>
    </source>
</evidence>